<dbReference type="FunFam" id="1.20.58.60:FF:000028">
    <property type="entry name" value="Spectrin beta chain"/>
    <property type="match status" value="1"/>
</dbReference>
<keyword evidence="14 17" id="KW-0206">Cytoskeleton</keyword>
<keyword evidence="11" id="KW-0472">Membrane</keyword>
<dbReference type="FunFam" id="1.10.418.10:FF:000003">
    <property type="entry name" value="Spectrin beta chain"/>
    <property type="match status" value="1"/>
</dbReference>
<keyword evidence="5 17" id="KW-0117">Actin capping</keyword>
<dbReference type="CDD" id="cd21316">
    <property type="entry name" value="CH_SPTBN1_rpt1"/>
    <property type="match status" value="1"/>
</dbReference>
<evidence type="ECO:0000259" key="20">
    <source>
        <dbReference type="PROSITE" id="PS50021"/>
    </source>
</evidence>
<dbReference type="EMBL" id="DQIR01082901">
    <property type="protein sequence ID" value="HDA38377.1"/>
    <property type="molecule type" value="Transcribed_RNA"/>
</dbReference>
<dbReference type="GO" id="GO:0005829">
    <property type="term" value="C:cytosol"/>
    <property type="evidence" value="ECO:0007669"/>
    <property type="project" value="UniProtKB-SubCell"/>
</dbReference>
<evidence type="ECO:0000256" key="14">
    <source>
        <dbReference type="ARBA" id="ARBA00023212"/>
    </source>
</evidence>
<dbReference type="Pfam" id="PF00435">
    <property type="entry name" value="Spectrin"/>
    <property type="match status" value="17"/>
</dbReference>
<dbReference type="PANTHER" id="PTHR11915">
    <property type="entry name" value="SPECTRIN/FILAMIN RELATED CYTOSKELETAL PROTEIN"/>
    <property type="match status" value="1"/>
</dbReference>
<accession>A0A480F030</accession>
<dbReference type="PROSITE" id="PS00019">
    <property type="entry name" value="ACTININ_1"/>
    <property type="match status" value="1"/>
</dbReference>
<dbReference type="SMART" id="SM00033">
    <property type="entry name" value="CH"/>
    <property type="match status" value="2"/>
</dbReference>
<evidence type="ECO:0000256" key="9">
    <source>
        <dbReference type="ARBA" id="ARBA00022737"/>
    </source>
</evidence>
<feature type="domain" description="Calponin-homology (CH)" evidence="20">
    <location>
        <begin position="54"/>
        <end position="158"/>
    </location>
</feature>
<proteinExistence type="inferred from homology"/>
<evidence type="ECO:0000256" key="17">
    <source>
        <dbReference type="PIRNR" id="PIRNR002297"/>
    </source>
</evidence>
<comment type="subcellular location">
    <subcellularLocation>
        <location evidence="2">Cell membrane</location>
        <topology evidence="2">Peripheral membrane protein</topology>
        <orientation evidence="2">Cytoplasmic side</orientation>
    </subcellularLocation>
    <subcellularLocation>
        <location evidence="1">Cytoplasm</location>
        <location evidence="1">Cytoskeleton</location>
    </subcellularLocation>
    <subcellularLocation>
        <location evidence="3">Cytoplasm</location>
        <location evidence="3">Cytosol</location>
    </subcellularLocation>
    <subcellularLocation>
        <location evidence="15">Cytoplasm</location>
        <location evidence="15">Myofibril</location>
        <location evidence="15">Sarcomere</location>
        <location evidence="15">M line</location>
    </subcellularLocation>
</comment>
<feature type="region of interest" description="Disordered" evidence="19">
    <location>
        <begin position="2089"/>
        <end position="2168"/>
    </location>
</feature>
<sequence length="2168" mass="252989">MTTTVATDYDNIEIQQQYSDVNNRWDVDDWDNENSSARLFERSRIKALADEREAVQKKTFTKWVNSHLARVSCRITDLYTDLRDGRMLIKLLEVLSGERLPKPTKGRMRIHCLENVDKALQFLKEQRVHLENMGSHDIVDGNHRLTLGLIWTIILRFQIQDISVETEDNKEKKSAKDALLLWCQMKTAGYPNVNIHNFTTSWRDGMAFNALIHKHRPDLIDFDKLKKSNAHYNLQNAFNLAEQHLGLTKLLDPEDISVDHPDEKSIITYVVTYYHYFSKMKALAVEGKRIGKVLDNAIETEKMIEKYESLASDLLEWIEQTIIILNNRKFANSLVGVQQQLQAFNTYRTVEKPPKFTEKGNLEVLLFTIQSKMRANNQKVYMPREGKLISDINKAWERLEKAEHERELALRNELIRQEKLEQLARRFDRKAAMRETWLSENQRLVSQDNFGFDLPAVEAATKKHEAIETDIAAYEERVQAVVAVARELEAENYHDIKRITARKDNVIRLWEYLLELLRARRQRLEMNLGLQKIFQEMLYIMDWMDEMKVLLLSQDYGKHLLGVEDLLQKHALVEADIGIQAERVRGVNASAQKFATDGEGYKPCDPQVIRDRVAHMEFCYQELCQLAAERRARLEESRRLWKFFWEMAEEEGWIREKEKILSSDDYGKDLTSVMRLLSKHRAFEDEMSGRSGHFEQAIKEGEDMIAEEHFGSEKIRERIAYIREQWAHLEQLSAIRKKRLEEASLLHQFQADADDIDAWMLDILKIVSSNDVGHDEYSTQSLVKKHKDVAEEIANYRPTIDSLHEQAGALPQEHAESPDVRGRLAGIEERYKEVAELTRLRKQALQDTLALYKMFSEADACELWIDEKEQWLNNMQIPEKLEDLEVIQHRFESLEPEMNNQASRVAVVNQIARQLMHSGHPSEKEIKAQQDKLNTRWSQFRELVDRKKDALLSALSIQNYHLECNETKSWIREKTKVIESTQDLGNDLAGVMALQRKLTGMERDLVAIEAKLSDLQKEAEKLESEHPDQAQAILSRLAEISDVWEEMKTTLRNREASLGEASKLQQFLRDLDDFQSWLSRTQTAIASEDMPNTLTEAEKLLTQHENIKNEIDNYEEDYQKMRDMGEMVTQGQTDAQYMFLRQRLQALDTGWNELHKMWENRQNLLSQSHAHQQFLRDTKQAEAFLNNQEYVLAHTEMPTTLEGAEAAIKKQEDFMTTMDANEEKINAVVETGRRLVSDGNINSDRIQEKVDSIDDRHRKNREAASELLMRLKDNRDLQKFLQDCQELSLWINEKMLTAQDMSYDEARNLHSKWLKHQAFMAELASNKEWLDKIEKEGMQLISEKPETEAVVKEKLTGLHKMWEVLESTTQTKAQRLFDANKAELFTQSCADLDKWLHGLESQIQSDDYGKDLTSVNILLKKQQMLENQMEVRKKEIEELQSQAQALSQEGKSTDEVDSKRLTVQTKFMELLEPLNERKQNLLASKEIHQFNRDVEDEILWVGERMPLATSTDHGHNLQTVQLLIKKNQTLQKEIQGHQPRIDDIFERSQNIVADSSSLSAEAIRQRLADLKQLWGQLIEETEKRHRRLEEAHRAQQYYFDAAEAEAWMSEQELYMMSEEKAKDEQSAVSMLKKHQILEQAVEDYAETVHQLSKTSRALVADSHPESERISMRQSKVDKLYAGLKDLAEERRGKLDERHRLFQLNREVDDLEQWIAEREVVAGSHELGQDYEHVTMLQERFREFARDTGNIGQERVDTVNHMADELINSGHSDAATIAEWKDGLNEAWADLLELIDTRTQILAASYELHKFYHDAKEIFGRIQDKHKKLPEELGRDQNTVETLQRMHTTFEHDIQALGTQVRQLQEDAARLQAAYAGDKADDIQKRENEVLEAWKALLDACEGRRVRLVDTGDKFRFFSMVRDLMLWMEDVIRQIEAQEKPRDVSSVELLMNNHQGIKAEIDARNDSFTTCIELGKSLLARKHYASEEIKEKLLQLTDKRKEMIDKWEDRWEWLRLILEVHQFSRDASVAEAWLLGQEPYLSSREIGQSVDEVEKLIKRHEAFEKSAATWDERFSALERLTTLELLEVRRQQEEEERKRRPPSPEPSTKVSEETESQQQWDTSKGEQVSQNGLPTEQGSPRVSYRSQTYQNYKNFNSRRTASDQPWSGL</sequence>
<dbReference type="EMBL" id="DQIR01037963">
    <property type="protein sequence ID" value="HCZ93438.1"/>
    <property type="molecule type" value="Transcribed_RNA"/>
</dbReference>
<keyword evidence="13 17" id="KW-0009">Actin-binding</keyword>
<evidence type="ECO:0000256" key="7">
    <source>
        <dbReference type="ARBA" id="ARBA00022490"/>
    </source>
</evidence>
<dbReference type="GO" id="GO:0005200">
    <property type="term" value="F:structural constituent of cytoskeleton"/>
    <property type="evidence" value="ECO:0007669"/>
    <property type="project" value="UniProtKB-UniRule"/>
</dbReference>
<evidence type="ECO:0000256" key="4">
    <source>
        <dbReference type="ARBA" id="ARBA00006826"/>
    </source>
</evidence>
<dbReference type="Pfam" id="PF00307">
    <property type="entry name" value="CH"/>
    <property type="match status" value="2"/>
</dbReference>
<dbReference type="FunFam" id="1.20.58.60:FF:000019">
    <property type="entry name" value="Spectrin beta chain"/>
    <property type="match status" value="1"/>
</dbReference>
<dbReference type="PROSITE" id="PS00020">
    <property type="entry name" value="ACTININ_2"/>
    <property type="match status" value="1"/>
</dbReference>
<dbReference type="FunFam" id="1.20.58.60:FF:000059">
    <property type="entry name" value="Spectrin beta chain"/>
    <property type="match status" value="1"/>
</dbReference>
<dbReference type="InterPro" id="IPR018159">
    <property type="entry name" value="Spectrin/alpha-actinin"/>
</dbReference>
<dbReference type="EMBL" id="DQIR01199199">
    <property type="protein sequence ID" value="HDB54676.1"/>
    <property type="molecule type" value="Transcribed_RNA"/>
</dbReference>
<evidence type="ECO:0000256" key="12">
    <source>
        <dbReference type="ARBA" id="ARBA00023180"/>
    </source>
</evidence>
<dbReference type="GO" id="GO:0051693">
    <property type="term" value="P:actin filament capping"/>
    <property type="evidence" value="ECO:0007669"/>
    <property type="project" value="UniProtKB-UniRule"/>
</dbReference>
<dbReference type="InterPro" id="IPR036872">
    <property type="entry name" value="CH_dom_sf"/>
</dbReference>
<keyword evidence="10" id="KW-0112">Calmodulin-binding</keyword>
<dbReference type="CDD" id="cd21248">
    <property type="entry name" value="CH_SPTB_like_rpt2"/>
    <property type="match status" value="1"/>
</dbReference>
<feature type="coiled-coil region" evidence="18">
    <location>
        <begin position="1853"/>
        <end position="1880"/>
    </location>
</feature>
<dbReference type="InterPro" id="IPR002017">
    <property type="entry name" value="Spectrin_repeat"/>
</dbReference>
<keyword evidence="7 17" id="KW-0963">Cytoplasm</keyword>
<dbReference type="EMBL" id="DQIR01189808">
    <property type="protein sequence ID" value="HDB45285.1"/>
    <property type="molecule type" value="Transcribed_RNA"/>
</dbReference>
<protein>
    <recommendedName>
        <fullName evidence="17">Spectrin beta chain</fullName>
    </recommendedName>
</protein>
<evidence type="ECO:0000256" key="10">
    <source>
        <dbReference type="ARBA" id="ARBA00022860"/>
    </source>
</evidence>
<dbReference type="Gene3D" id="1.20.58.60">
    <property type="match status" value="12"/>
</dbReference>
<dbReference type="FunFam" id="1.10.418.10:FF:000004">
    <property type="entry name" value="Spectrin beta chain"/>
    <property type="match status" value="1"/>
</dbReference>
<feature type="compositionally biased region" description="Polar residues" evidence="19">
    <location>
        <begin position="2115"/>
        <end position="2168"/>
    </location>
</feature>
<dbReference type="GO" id="GO:0005634">
    <property type="term" value="C:nucleus"/>
    <property type="evidence" value="ECO:0007669"/>
    <property type="project" value="UniProtKB-ARBA"/>
</dbReference>
<evidence type="ECO:0000256" key="3">
    <source>
        <dbReference type="ARBA" id="ARBA00004514"/>
    </source>
</evidence>
<evidence type="ECO:0000313" key="21">
    <source>
        <dbReference type="EMBL" id="HCZ93438.1"/>
    </source>
</evidence>
<evidence type="ECO:0000256" key="18">
    <source>
        <dbReference type="SAM" id="Coils"/>
    </source>
</evidence>
<dbReference type="EMBL" id="DQIR01191408">
    <property type="protein sequence ID" value="HDB46885.1"/>
    <property type="molecule type" value="Transcribed_RNA"/>
</dbReference>
<evidence type="ECO:0000256" key="19">
    <source>
        <dbReference type="SAM" id="MobiDB-lite"/>
    </source>
</evidence>
<dbReference type="GO" id="GO:0005516">
    <property type="term" value="F:calmodulin binding"/>
    <property type="evidence" value="ECO:0007669"/>
    <property type="project" value="UniProtKB-KW"/>
</dbReference>
<dbReference type="GO" id="GO:0021556">
    <property type="term" value="P:central nervous system formation"/>
    <property type="evidence" value="ECO:0007669"/>
    <property type="project" value="UniProtKB-ARBA"/>
</dbReference>
<feature type="domain" description="Calponin-homology (CH)" evidence="20">
    <location>
        <begin position="173"/>
        <end position="278"/>
    </location>
</feature>
<name>A0A480F030_PIG</name>
<dbReference type="PIRSF" id="PIRSF002297">
    <property type="entry name" value="Spectrin_beta_subunit"/>
    <property type="match status" value="1"/>
</dbReference>
<dbReference type="EMBL" id="DQIR01203551">
    <property type="protein sequence ID" value="HDB59028.1"/>
    <property type="molecule type" value="Transcribed_RNA"/>
</dbReference>
<dbReference type="FunFam" id="1.20.58.60:FF:000158">
    <property type="entry name" value="Spectrin beta chain"/>
    <property type="match status" value="1"/>
</dbReference>
<dbReference type="InterPro" id="IPR016343">
    <property type="entry name" value="Spectrin_bsu"/>
</dbReference>
<dbReference type="SMART" id="SM00150">
    <property type="entry name" value="SPEC"/>
    <property type="match status" value="17"/>
</dbReference>
<dbReference type="SUPFAM" id="SSF46966">
    <property type="entry name" value="Spectrin repeat"/>
    <property type="match status" value="14"/>
</dbReference>
<comment type="function">
    <text evidence="16">Fodrin, which seems to be involved in secretion, interacts with calmodulin in a calcium-dependent manner and is thus candidate for the calcium-dependent movement of the cytoskeleton at the membrane. Plays a critical role in central nervous system development and function.</text>
</comment>
<organism evidence="21">
    <name type="scientific">Sus scrofa</name>
    <name type="common">Pig</name>
    <dbReference type="NCBI Taxonomy" id="9823"/>
    <lineage>
        <taxon>Eukaryota</taxon>
        <taxon>Metazoa</taxon>
        <taxon>Chordata</taxon>
        <taxon>Craniata</taxon>
        <taxon>Vertebrata</taxon>
        <taxon>Euteleostomi</taxon>
        <taxon>Mammalia</taxon>
        <taxon>Eutheria</taxon>
        <taxon>Laurasiatheria</taxon>
        <taxon>Artiodactyla</taxon>
        <taxon>Suina</taxon>
        <taxon>Suidae</taxon>
        <taxon>Sus</taxon>
    </lineage>
</organism>
<dbReference type="FunFam" id="1.20.58.60:FF:000105">
    <property type="entry name" value="Spectrin beta chain"/>
    <property type="match status" value="1"/>
</dbReference>
<evidence type="ECO:0000256" key="13">
    <source>
        <dbReference type="ARBA" id="ARBA00023203"/>
    </source>
</evidence>
<dbReference type="PROSITE" id="PS50021">
    <property type="entry name" value="CH"/>
    <property type="match status" value="2"/>
</dbReference>
<dbReference type="FunFam" id="1.20.58.60:FF:000099">
    <property type="entry name" value="Spectrin beta chain"/>
    <property type="match status" value="1"/>
</dbReference>
<dbReference type="InterPro" id="IPR001589">
    <property type="entry name" value="Actinin_actin-bd_CS"/>
</dbReference>
<feature type="coiled-coil region" evidence="18">
    <location>
        <begin position="1422"/>
        <end position="1456"/>
    </location>
</feature>
<evidence type="ECO:0000256" key="15">
    <source>
        <dbReference type="ARBA" id="ARBA00037833"/>
    </source>
</evidence>
<dbReference type="FunFam" id="1.20.58.60:FF:000033">
    <property type="entry name" value="Spectrin beta chain"/>
    <property type="match status" value="1"/>
</dbReference>
<feature type="coiled-coil region" evidence="18">
    <location>
        <begin position="1097"/>
        <end position="1124"/>
    </location>
</feature>
<dbReference type="FunFam" id="1.20.58.60:FF:000083">
    <property type="entry name" value="Spectrin beta chain"/>
    <property type="match status" value="1"/>
</dbReference>
<keyword evidence="18" id="KW-0175">Coiled coil</keyword>
<dbReference type="GO" id="GO:0072659">
    <property type="term" value="P:protein localization to plasma membrane"/>
    <property type="evidence" value="ECO:0007669"/>
    <property type="project" value="UniProtKB-ARBA"/>
</dbReference>
<reference evidence="21" key="1">
    <citation type="journal article" date="2019" name="PeerJ">
        <title>Genes of the pig, Sus scrofa, reconstructed with EvidentialGene.</title>
        <authorList>
            <person name="Gilbert D.G."/>
        </authorList>
    </citation>
    <scope>NUCLEOTIDE SEQUENCE</scope>
</reference>
<comment type="similarity">
    <text evidence="4 17">Belongs to the spectrin family.</text>
</comment>
<dbReference type="GO" id="GO:0005886">
    <property type="term" value="C:plasma membrane"/>
    <property type="evidence" value="ECO:0007669"/>
    <property type="project" value="UniProtKB-SubCell"/>
</dbReference>
<dbReference type="FunFam" id="1.20.58.60:FF:000011">
    <property type="entry name" value="Spectrin beta chain"/>
    <property type="match status" value="1"/>
</dbReference>
<evidence type="ECO:0000256" key="6">
    <source>
        <dbReference type="ARBA" id="ARBA00022475"/>
    </source>
</evidence>
<keyword evidence="8" id="KW-0597">Phosphoprotein</keyword>
<evidence type="ECO:0000256" key="8">
    <source>
        <dbReference type="ARBA" id="ARBA00022553"/>
    </source>
</evidence>
<dbReference type="CDD" id="cd00176">
    <property type="entry name" value="SPEC"/>
    <property type="match status" value="8"/>
</dbReference>
<dbReference type="FunFam" id="1.20.58.60:FF:000018">
    <property type="entry name" value="Spectrin beta chain"/>
    <property type="match status" value="1"/>
</dbReference>
<evidence type="ECO:0000256" key="2">
    <source>
        <dbReference type="ARBA" id="ARBA00004413"/>
    </source>
</evidence>
<feature type="coiled-coil region" evidence="18">
    <location>
        <begin position="991"/>
        <end position="1032"/>
    </location>
</feature>
<keyword evidence="12" id="KW-0325">Glycoprotein</keyword>
<dbReference type="SUPFAM" id="SSF47576">
    <property type="entry name" value="Calponin-homology domain, CH-domain"/>
    <property type="match status" value="1"/>
</dbReference>
<dbReference type="GO" id="GO:0008091">
    <property type="term" value="C:spectrin"/>
    <property type="evidence" value="ECO:0007669"/>
    <property type="project" value="InterPro"/>
</dbReference>
<dbReference type="FunFam" id="1.20.58.60:FF:000153">
    <property type="entry name" value="Spectrin beta chain"/>
    <property type="match status" value="1"/>
</dbReference>
<dbReference type="EMBL" id="DQIR01190593">
    <property type="protein sequence ID" value="HDB46070.1"/>
    <property type="molecule type" value="Transcribed_RNA"/>
</dbReference>
<feature type="coiled-coil region" evidence="18">
    <location>
        <begin position="457"/>
        <end position="491"/>
    </location>
</feature>
<dbReference type="GO" id="GO:0003779">
    <property type="term" value="F:actin binding"/>
    <property type="evidence" value="ECO:0007669"/>
    <property type="project" value="UniProtKB-KW"/>
</dbReference>
<keyword evidence="9" id="KW-0677">Repeat</keyword>
<keyword evidence="6" id="KW-1003">Cell membrane</keyword>
<dbReference type="Gene3D" id="1.10.418.10">
    <property type="entry name" value="Calponin-like domain"/>
    <property type="match status" value="2"/>
</dbReference>
<evidence type="ECO:0000256" key="1">
    <source>
        <dbReference type="ARBA" id="ARBA00004245"/>
    </source>
</evidence>
<dbReference type="InterPro" id="IPR001715">
    <property type="entry name" value="CH_dom"/>
</dbReference>
<evidence type="ECO:0000256" key="16">
    <source>
        <dbReference type="ARBA" id="ARBA00053223"/>
    </source>
</evidence>
<dbReference type="EMBL" id="DQIR01083501">
    <property type="protein sequence ID" value="HDA38977.1"/>
    <property type="molecule type" value="Transcribed_RNA"/>
</dbReference>
<dbReference type="EMBL" id="DQIR01200993">
    <property type="protein sequence ID" value="HDB56470.1"/>
    <property type="molecule type" value="Transcribed_RNA"/>
</dbReference>
<dbReference type="GO" id="GO:0031430">
    <property type="term" value="C:M band"/>
    <property type="evidence" value="ECO:0007669"/>
    <property type="project" value="UniProtKB-SubCell"/>
</dbReference>
<evidence type="ECO:0000256" key="11">
    <source>
        <dbReference type="ARBA" id="ARBA00023136"/>
    </source>
</evidence>
<evidence type="ECO:0000256" key="5">
    <source>
        <dbReference type="ARBA" id="ARBA00022467"/>
    </source>
</evidence>
<dbReference type="EMBL" id="DQIR01081576">
    <property type="protein sequence ID" value="HDA37052.1"/>
    <property type="molecule type" value="Transcribed_RNA"/>
</dbReference>